<feature type="transmembrane region" description="Helical" evidence="1">
    <location>
        <begin position="142"/>
        <end position="163"/>
    </location>
</feature>
<organism evidence="2 3">
    <name type="scientific">Folsomia candida</name>
    <name type="common">Springtail</name>
    <dbReference type="NCBI Taxonomy" id="158441"/>
    <lineage>
        <taxon>Eukaryota</taxon>
        <taxon>Metazoa</taxon>
        <taxon>Ecdysozoa</taxon>
        <taxon>Arthropoda</taxon>
        <taxon>Hexapoda</taxon>
        <taxon>Collembola</taxon>
        <taxon>Entomobryomorpha</taxon>
        <taxon>Isotomoidea</taxon>
        <taxon>Isotomidae</taxon>
        <taxon>Proisotominae</taxon>
        <taxon>Folsomia</taxon>
    </lineage>
</organism>
<keyword evidence="1" id="KW-0472">Membrane</keyword>
<evidence type="ECO:0000313" key="3">
    <source>
        <dbReference type="Proteomes" id="UP000198287"/>
    </source>
</evidence>
<accession>A0A226DAH7</accession>
<reference evidence="2 3" key="1">
    <citation type="submission" date="2015-12" db="EMBL/GenBank/DDBJ databases">
        <title>The genome of Folsomia candida.</title>
        <authorList>
            <person name="Faddeeva A."/>
            <person name="Derks M.F."/>
            <person name="Anvar Y."/>
            <person name="Smit S."/>
            <person name="Van Straalen N."/>
            <person name="Roelofs D."/>
        </authorList>
    </citation>
    <scope>NUCLEOTIDE SEQUENCE [LARGE SCALE GENOMIC DNA]</scope>
    <source>
        <strain evidence="2 3">VU population</strain>
        <tissue evidence="2">Whole body</tissue>
    </source>
</reference>
<gene>
    <name evidence="2" type="ORF">Fcan01_24005</name>
</gene>
<name>A0A226DAH7_FOLCA</name>
<evidence type="ECO:0000313" key="2">
    <source>
        <dbReference type="EMBL" id="OXA41266.1"/>
    </source>
</evidence>
<evidence type="ECO:0000256" key="1">
    <source>
        <dbReference type="SAM" id="Phobius"/>
    </source>
</evidence>
<feature type="transmembrane region" description="Helical" evidence="1">
    <location>
        <begin position="183"/>
        <end position="199"/>
    </location>
</feature>
<dbReference type="Proteomes" id="UP000198287">
    <property type="component" value="Unassembled WGS sequence"/>
</dbReference>
<sequence length="230" mass="26819">MFTNRTLNIIRISMGIYSSLGSNPYSWDSKQNCMSFCSTLRRNISFMFAVLITVIQLGFLFCRLIQHSQELEANRSFEVIVWLWIWIILTSWALVSFHNGWTKKSEVVGMFKGVRLFARCFENEYPKARMKTLLRNFNSIDIHFLVVIWIIFTYVTAVSLMFFVAPGNSQYFYSLVEAKSQTGWTGIVFILFLALEVYAKSSQVFMMATEVFSIIPALLPAAFWMDYIRR</sequence>
<protein>
    <submittedName>
        <fullName evidence="2">Uncharacterized protein</fullName>
    </submittedName>
</protein>
<feature type="transmembrane region" description="Helical" evidence="1">
    <location>
        <begin position="44"/>
        <end position="65"/>
    </location>
</feature>
<dbReference type="EMBL" id="LNIX01000030">
    <property type="protein sequence ID" value="OXA41266.1"/>
    <property type="molecule type" value="Genomic_DNA"/>
</dbReference>
<dbReference type="AlphaFoldDB" id="A0A226DAH7"/>
<keyword evidence="1" id="KW-1133">Transmembrane helix</keyword>
<keyword evidence="1" id="KW-0812">Transmembrane</keyword>
<keyword evidence="3" id="KW-1185">Reference proteome</keyword>
<feature type="transmembrane region" description="Helical" evidence="1">
    <location>
        <begin position="77"/>
        <end position="95"/>
    </location>
</feature>
<comment type="caution">
    <text evidence="2">The sequence shown here is derived from an EMBL/GenBank/DDBJ whole genome shotgun (WGS) entry which is preliminary data.</text>
</comment>
<feature type="transmembrane region" description="Helical" evidence="1">
    <location>
        <begin position="205"/>
        <end position="225"/>
    </location>
</feature>
<proteinExistence type="predicted"/>